<proteinExistence type="predicted"/>
<dbReference type="EMBL" id="JAGIYZ010000005">
    <property type="protein sequence ID" value="MBP0463658.1"/>
    <property type="molecule type" value="Genomic_DNA"/>
</dbReference>
<evidence type="ECO:0000256" key="1">
    <source>
        <dbReference type="ARBA" id="ARBA00004141"/>
    </source>
</evidence>
<evidence type="ECO:0000313" key="10">
    <source>
        <dbReference type="EMBL" id="MBP0463658.1"/>
    </source>
</evidence>
<feature type="transmembrane region" description="Helical" evidence="8">
    <location>
        <begin position="807"/>
        <end position="829"/>
    </location>
</feature>
<evidence type="ECO:0000256" key="6">
    <source>
        <dbReference type="ARBA" id="ARBA00022989"/>
    </source>
</evidence>
<evidence type="ECO:0000256" key="7">
    <source>
        <dbReference type="ARBA" id="ARBA00023136"/>
    </source>
</evidence>
<dbReference type="SFLD" id="SFLDG00002">
    <property type="entry name" value="C1.7:_P-type_atpase_like"/>
    <property type="match status" value="1"/>
</dbReference>
<feature type="domain" description="Cation-transporting P-type ATPase N-terminal" evidence="9">
    <location>
        <begin position="8"/>
        <end position="81"/>
    </location>
</feature>
<dbReference type="RefSeq" id="WP_209351181.1">
    <property type="nucleotide sequence ID" value="NZ_JAGIYZ010000005.1"/>
</dbReference>
<dbReference type="SFLD" id="SFLDS00003">
    <property type="entry name" value="Haloacid_Dehalogenase"/>
    <property type="match status" value="1"/>
</dbReference>
<dbReference type="SUPFAM" id="SSF56784">
    <property type="entry name" value="HAD-like"/>
    <property type="match status" value="1"/>
</dbReference>
<dbReference type="InterPro" id="IPR044492">
    <property type="entry name" value="P_typ_ATPase_HD_dom"/>
</dbReference>
<dbReference type="PRINTS" id="PR00120">
    <property type="entry name" value="HATPASE"/>
</dbReference>
<dbReference type="Pfam" id="PF13246">
    <property type="entry name" value="Cation_ATPase"/>
    <property type="match status" value="1"/>
</dbReference>
<keyword evidence="6 8" id="KW-1133">Transmembrane helix</keyword>
<feature type="transmembrane region" description="Helical" evidence="8">
    <location>
        <begin position="249"/>
        <end position="269"/>
    </location>
</feature>
<dbReference type="InterPro" id="IPR004014">
    <property type="entry name" value="ATPase_P-typ_cation-transptr_N"/>
</dbReference>
<dbReference type="InterPro" id="IPR023214">
    <property type="entry name" value="HAD_sf"/>
</dbReference>
<dbReference type="InterPro" id="IPR006068">
    <property type="entry name" value="ATPase_P-typ_cation-transptr_C"/>
</dbReference>
<evidence type="ECO:0000256" key="3">
    <source>
        <dbReference type="ARBA" id="ARBA00022741"/>
    </source>
</evidence>
<evidence type="ECO:0000256" key="4">
    <source>
        <dbReference type="ARBA" id="ARBA00022840"/>
    </source>
</evidence>
<feature type="transmembrane region" description="Helical" evidence="8">
    <location>
        <begin position="835"/>
        <end position="860"/>
    </location>
</feature>
<evidence type="ECO:0000256" key="5">
    <source>
        <dbReference type="ARBA" id="ARBA00022967"/>
    </source>
</evidence>
<dbReference type="InterPro" id="IPR001757">
    <property type="entry name" value="P_typ_ATPase"/>
</dbReference>
<feature type="transmembrane region" description="Helical" evidence="8">
    <location>
        <begin position="744"/>
        <end position="769"/>
    </location>
</feature>
<gene>
    <name evidence="10" type="ORF">J5Y09_07030</name>
</gene>
<comment type="caution">
    <text evidence="10">The sequence shown here is derived from an EMBL/GenBank/DDBJ whole genome shotgun (WGS) entry which is preliminary data.</text>
</comment>
<dbReference type="Pfam" id="PF00690">
    <property type="entry name" value="Cation_ATPase_N"/>
    <property type="match status" value="1"/>
</dbReference>
<dbReference type="InterPro" id="IPR023299">
    <property type="entry name" value="ATPase_P-typ_cyto_dom_N"/>
</dbReference>
<dbReference type="Gene3D" id="3.40.50.1000">
    <property type="entry name" value="HAD superfamily/HAD-like"/>
    <property type="match status" value="1"/>
</dbReference>
<dbReference type="InterPro" id="IPR018303">
    <property type="entry name" value="ATPase_P-typ_P_site"/>
</dbReference>
<dbReference type="Gene3D" id="1.20.1110.10">
    <property type="entry name" value="Calcium-transporting ATPase, transmembrane domain"/>
    <property type="match status" value="1"/>
</dbReference>
<feature type="transmembrane region" description="Helical" evidence="8">
    <location>
        <begin position="275"/>
        <end position="301"/>
    </location>
</feature>
<dbReference type="SFLD" id="SFLDF00027">
    <property type="entry name" value="p-type_atpase"/>
    <property type="match status" value="1"/>
</dbReference>
<reference evidence="10 11" key="1">
    <citation type="submission" date="2021-03" db="EMBL/GenBank/DDBJ databases">
        <authorList>
            <person name="So Y."/>
        </authorList>
    </citation>
    <scope>NUCLEOTIDE SEQUENCE [LARGE SCALE GENOMIC DNA]</scope>
    <source>
        <strain evidence="10 11">PWR1</strain>
    </source>
</reference>
<keyword evidence="11" id="KW-1185">Reference proteome</keyword>
<dbReference type="SUPFAM" id="SSF81653">
    <property type="entry name" value="Calcium ATPase, transduction domain A"/>
    <property type="match status" value="1"/>
</dbReference>
<feature type="transmembrane region" description="Helical" evidence="8">
    <location>
        <begin position="680"/>
        <end position="698"/>
    </location>
</feature>
<dbReference type="InterPro" id="IPR036412">
    <property type="entry name" value="HAD-like_sf"/>
</dbReference>
<dbReference type="NCBIfam" id="TIGR01494">
    <property type="entry name" value="ATPase_P-type"/>
    <property type="match status" value="2"/>
</dbReference>
<dbReference type="Pfam" id="PF08282">
    <property type="entry name" value="Hydrolase_3"/>
    <property type="match status" value="1"/>
</dbReference>
<dbReference type="InterPro" id="IPR023298">
    <property type="entry name" value="ATPase_P-typ_TM_dom_sf"/>
</dbReference>
<keyword evidence="5" id="KW-1278">Translocase</keyword>
<name>A0ABS4AQM4_9PROT</name>
<keyword evidence="2 8" id="KW-0812">Transmembrane</keyword>
<dbReference type="SUPFAM" id="SSF81660">
    <property type="entry name" value="Metal cation-transporting ATPase, ATP-binding domain N"/>
    <property type="match status" value="1"/>
</dbReference>
<dbReference type="InterPro" id="IPR008250">
    <property type="entry name" value="ATPase_P-typ_transduc_dom_A_sf"/>
</dbReference>
<evidence type="ECO:0000256" key="2">
    <source>
        <dbReference type="ARBA" id="ARBA00022692"/>
    </source>
</evidence>
<dbReference type="PROSITE" id="PS00154">
    <property type="entry name" value="ATPASE_E1_E2"/>
    <property type="match status" value="1"/>
</dbReference>
<evidence type="ECO:0000256" key="8">
    <source>
        <dbReference type="SAM" id="Phobius"/>
    </source>
</evidence>
<dbReference type="Gene3D" id="3.40.1110.10">
    <property type="entry name" value="Calcium-transporting ATPase, cytoplasmic domain N"/>
    <property type="match status" value="1"/>
</dbReference>
<keyword evidence="7 8" id="KW-0472">Membrane</keyword>
<dbReference type="InterPro" id="IPR059000">
    <property type="entry name" value="ATPase_P-type_domA"/>
</dbReference>
<dbReference type="SUPFAM" id="SSF81665">
    <property type="entry name" value="Calcium ATPase, transmembrane domain M"/>
    <property type="match status" value="1"/>
</dbReference>
<dbReference type="Pfam" id="PF00689">
    <property type="entry name" value="Cation_ATPase_C"/>
    <property type="match status" value="1"/>
</dbReference>
<evidence type="ECO:0000259" key="9">
    <source>
        <dbReference type="SMART" id="SM00831"/>
    </source>
</evidence>
<dbReference type="Gene3D" id="2.70.150.10">
    <property type="entry name" value="Calcium-transporting ATPase, cytoplasmic transduction domain A"/>
    <property type="match status" value="1"/>
</dbReference>
<dbReference type="PANTHER" id="PTHR42861">
    <property type="entry name" value="CALCIUM-TRANSPORTING ATPASE"/>
    <property type="match status" value="1"/>
</dbReference>
<dbReference type="Pfam" id="PF00122">
    <property type="entry name" value="E1-E2_ATPase"/>
    <property type="match status" value="1"/>
</dbReference>
<dbReference type="Proteomes" id="UP000680815">
    <property type="component" value="Unassembled WGS sequence"/>
</dbReference>
<organism evidence="10 11">
    <name type="scientific">Roseomonas nitratireducens</name>
    <dbReference type="NCBI Taxonomy" id="2820810"/>
    <lineage>
        <taxon>Bacteria</taxon>
        <taxon>Pseudomonadati</taxon>
        <taxon>Pseudomonadota</taxon>
        <taxon>Alphaproteobacteria</taxon>
        <taxon>Acetobacterales</taxon>
        <taxon>Roseomonadaceae</taxon>
        <taxon>Roseomonas</taxon>
    </lineage>
</organism>
<feature type="transmembrane region" description="Helical" evidence="8">
    <location>
        <begin position="704"/>
        <end position="723"/>
    </location>
</feature>
<evidence type="ECO:0000313" key="11">
    <source>
        <dbReference type="Proteomes" id="UP000680815"/>
    </source>
</evidence>
<comment type="subcellular location">
    <subcellularLocation>
        <location evidence="1">Membrane</location>
        <topology evidence="1">Multi-pass membrane protein</topology>
    </subcellularLocation>
</comment>
<protein>
    <submittedName>
        <fullName evidence="10">HAD-IC family P-type ATPase</fullName>
    </submittedName>
</protein>
<dbReference type="SMART" id="SM00831">
    <property type="entry name" value="Cation_ATPase_N"/>
    <property type="match status" value="1"/>
</dbReference>
<keyword evidence="3" id="KW-0547">Nucleotide-binding</keyword>
<accession>A0ABS4AQM4</accession>
<dbReference type="PRINTS" id="PR00119">
    <property type="entry name" value="CATATPASE"/>
</dbReference>
<feature type="transmembrane region" description="Helical" evidence="8">
    <location>
        <begin position="775"/>
        <end position="795"/>
    </location>
</feature>
<sequence>MTDTPPPPWHALPAAAALARAESGVRGLAAEEAAARLARHGPNLLPAPPRPGLAARFARQFQDLLIRLLLAAAALTAFLGEWADTVVILVVVVANATIGLLQEGRAERALEAIGTLLAPRAAVLRDGVRENLPAEALVPGDVVLLEAGDRVPADLRLVEAASLRIEEAALTGESVPAEKDAAPVAAAAPLADRRGMAFLGTLVVAGQARGLVVATGAATEIGRLGAMLAGLEAAETPLLRQMKRLARQLTVLVLGVATVVFAVAVLVHGMKVADAVLVVVSLAVSAIPEGLPAVLSVTLALGVRRMAARHAIIRRLPAVETLGAVGVICTDKTGTLTRNEMAVRSVAWPGGAARVAGDGYAPFGAIEGDDVPERLAAIAALCNDAALREGPEGWTVAGDPMEGALLAFAARAGIEADALAVAHPRLAALPFDATTRLMATLHGREGGVLLAVKGAPEAVLPRCAGIDAAEWLARAEAMAARGERVLALALREDDAAPATLAPPEGLALLGLVGLADPPRPEARAAVAECRAAGIRVVMITGDHAATGAAIAAELGIAAAPRAMTGQALAALPAEGWPAAVRDTDVFARVSPEQKLLLVEALQRDGTVVAMTGDGVNDAPALKRADIGIAMGRRGTEAAKQAAQMVLADDDFASIAAAVREGRTVYDNLRKVIVWNLPTDGGEALVIAGAVLFGLMLPMTPLQVLWINTITATALGMALAFEPTERGVMAEPPRDPRRPLLTGFLLWRFLLVSALVAAAAFGVFGLVLARGGTEEVARTAVVNTIVALEIAYLFAVRRGRGGLLAGGAPTPALWLGLGVTVAGQAALTYAPPLQAVFGTAGLGLAEWGAVAAAAVALLLVLEAERMGRARIR</sequence>
<keyword evidence="4" id="KW-0067">ATP-binding</keyword>